<keyword evidence="3" id="KW-0809">Transit peptide</keyword>
<dbReference type="GO" id="GO:0005763">
    <property type="term" value="C:mitochondrial small ribosomal subunit"/>
    <property type="evidence" value="ECO:0007669"/>
    <property type="project" value="TreeGrafter"/>
</dbReference>
<dbReference type="PhylomeDB" id="A0A060T3H1"/>
<reference evidence="9" key="1">
    <citation type="submission" date="2014-02" db="EMBL/GenBank/DDBJ databases">
        <authorList>
            <person name="Genoscope - CEA"/>
        </authorList>
    </citation>
    <scope>NUCLEOTIDE SEQUENCE</scope>
    <source>
        <strain evidence="9">LS3</strain>
    </source>
</reference>
<feature type="compositionally biased region" description="Acidic residues" evidence="8">
    <location>
        <begin position="594"/>
        <end position="604"/>
    </location>
</feature>
<sequence>MMYARIARASRLARTPGRFYSEVAKYRHSVPQDQGQTVPTDIRYDSVVDLESLDGGMEEREAYSSRRLRLHPHTALGKTIGDQLLVLPPKIAEFISELTKRHTPQVLRQHAARYYQQLAARESHAPATDYREVDTHLVALFLQTYASIYSVLSEAKRRMGDDWRPSRILDVGFGPSTGMIALNQLFEDAGLGRDGWDPIKKTSVVIGHPKMKKYAKHLLRTQLHEIVNEVEKPEDESLLSVFEEGLGEQGDLEAAELKELAEELEGDNGPKADPPGQRTVVQTALPAFDSPEKYDLIIATHQLFRSQHQYPASVDDHTHHLLSLLEPNGVLILIERGEPTGFESIARARQIMLRPEDHSGDTFKTPREYKRFQNLADTRGMLSTETLPETVEKPYQLKVLAPCSHHGACPLQVGLNVRNNAKPGFFNWCNFGQMIQRPKYTQELKKGKYLAAEWDEEGKGAGGKHLAGSGRPYGKSYETASHSYLVVQRLGHKSEEDYISPSDNWPRILRQPMKRDKHVIMEMCAPNGTVEQWTVTKSFNKQAYHDARKATGGDLWALSAKNFQARGGNRSQLEKVKRKNMDLSKQESAKDSEGIEEEEEDEEDFAVRIDNDAWQGRSTFSRQRVNSRTGFDLADDSQTLDDYFEEMGNHIVKSAKYQRQVRAERKSVYQEKKRSIHKW</sequence>
<dbReference type="InterPro" id="IPR029063">
    <property type="entry name" value="SAM-dependent_MTases_sf"/>
</dbReference>
<dbReference type="Pfam" id="PF09243">
    <property type="entry name" value="Rsm22"/>
    <property type="match status" value="2"/>
</dbReference>
<evidence type="ECO:0000256" key="7">
    <source>
        <dbReference type="ARBA" id="ARBA00045681"/>
    </source>
</evidence>
<evidence type="ECO:0000313" key="9">
    <source>
        <dbReference type="EMBL" id="CDP35513.1"/>
    </source>
</evidence>
<keyword evidence="2" id="KW-0479">Metal-binding</keyword>
<keyword evidence="6" id="KW-0496">Mitochondrion</keyword>
<reference evidence="9" key="2">
    <citation type="submission" date="2014-06" db="EMBL/GenBank/DDBJ databases">
        <title>The complete genome of Blastobotrys (Arxula) adeninivorans LS3 - a yeast of biotechnological interest.</title>
        <authorList>
            <person name="Kunze G."/>
            <person name="Gaillardin C."/>
            <person name="Czernicka M."/>
            <person name="Durrens P."/>
            <person name="Martin T."/>
            <person name="Boer E."/>
            <person name="Gabaldon T."/>
            <person name="Cruz J."/>
            <person name="Talla E."/>
            <person name="Marck C."/>
            <person name="Goffeau A."/>
            <person name="Barbe V."/>
            <person name="Baret P."/>
            <person name="Baronian K."/>
            <person name="Beier S."/>
            <person name="Bleykasten C."/>
            <person name="Bode R."/>
            <person name="Casaregola S."/>
            <person name="Despons L."/>
            <person name="Fairhead C."/>
            <person name="Giersberg M."/>
            <person name="Gierski P."/>
            <person name="Hahnel U."/>
            <person name="Hartmann A."/>
            <person name="Jankowska D."/>
            <person name="Jubin C."/>
            <person name="Jung P."/>
            <person name="Lafontaine I."/>
            <person name="Leh-Louis V."/>
            <person name="Lemaire M."/>
            <person name="Marcet-Houben M."/>
            <person name="Mascher M."/>
            <person name="Morel G."/>
            <person name="Richard G.-F."/>
            <person name="Riechen J."/>
            <person name="Sacerdot C."/>
            <person name="Sarkar A."/>
            <person name="Savel G."/>
            <person name="Schacherer J."/>
            <person name="Sherman D."/>
            <person name="Straub M.-L."/>
            <person name="Stein N."/>
            <person name="Thierry A."/>
            <person name="Trautwein-Schult A."/>
            <person name="Westhof E."/>
            <person name="Worch S."/>
            <person name="Dujon B."/>
            <person name="Souciet J.-L."/>
            <person name="Wincker P."/>
            <person name="Scholz U."/>
            <person name="Neuveglise N."/>
        </authorList>
    </citation>
    <scope>NUCLEOTIDE SEQUENCE</scope>
    <source>
        <strain evidence="9">LS3</strain>
    </source>
</reference>
<dbReference type="InterPro" id="IPR015324">
    <property type="entry name" value="Ribosomal_Rsm22-like"/>
</dbReference>
<evidence type="ECO:0000256" key="4">
    <source>
        <dbReference type="ARBA" id="ARBA00023004"/>
    </source>
</evidence>
<feature type="compositionally biased region" description="Basic and acidic residues" evidence="8">
    <location>
        <begin position="572"/>
        <end position="593"/>
    </location>
</feature>
<dbReference type="PANTHER" id="PTHR13184:SF5">
    <property type="entry name" value="METHYLTRANSFERASE-LIKE PROTEIN 17, MITOCHONDRIAL"/>
    <property type="match status" value="1"/>
</dbReference>
<dbReference type="GO" id="GO:0006412">
    <property type="term" value="P:translation"/>
    <property type="evidence" value="ECO:0007669"/>
    <property type="project" value="InterPro"/>
</dbReference>
<evidence type="ECO:0000256" key="6">
    <source>
        <dbReference type="ARBA" id="ARBA00023128"/>
    </source>
</evidence>
<comment type="subcellular location">
    <subcellularLocation>
        <location evidence="1">Mitochondrion</location>
    </subcellularLocation>
</comment>
<dbReference type="PANTHER" id="PTHR13184">
    <property type="entry name" value="37S RIBOSOMAL PROTEIN S22"/>
    <property type="match status" value="1"/>
</dbReference>
<dbReference type="SUPFAM" id="SSF53335">
    <property type="entry name" value="S-adenosyl-L-methionine-dependent methyltransferases"/>
    <property type="match status" value="1"/>
</dbReference>
<keyword evidence="4" id="KW-0408">Iron</keyword>
<dbReference type="EMBL" id="HG937693">
    <property type="protein sequence ID" value="CDP35513.1"/>
    <property type="molecule type" value="Genomic_DNA"/>
</dbReference>
<protein>
    <submittedName>
        <fullName evidence="9">ARAD1C37312p</fullName>
    </submittedName>
</protein>
<keyword evidence="5" id="KW-0411">Iron-sulfur</keyword>
<dbReference type="GO" id="GO:0046872">
    <property type="term" value="F:metal ion binding"/>
    <property type="evidence" value="ECO:0007669"/>
    <property type="project" value="UniProtKB-KW"/>
</dbReference>
<dbReference type="GO" id="GO:0003735">
    <property type="term" value="F:structural constituent of ribosome"/>
    <property type="evidence" value="ECO:0007669"/>
    <property type="project" value="TreeGrafter"/>
</dbReference>
<evidence type="ECO:0000256" key="3">
    <source>
        <dbReference type="ARBA" id="ARBA00022946"/>
    </source>
</evidence>
<evidence type="ECO:0000256" key="5">
    <source>
        <dbReference type="ARBA" id="ARBA00023014"/>
    </source>
</evidence>
<name>A0A060T3H1_BLAAD</name>
<dbReference type="AlphaFoldDB" id="A0A060T3H1"/>
<evidence type="ECO:0000256" key="2">
    <source>
        <dbReference type="ARBA" id="ARBA00022723"/>
    </source>
</evidence>
<organism evidence="9">
    <name type="scientific">Blastobotrys adeninivorans</name>
    <name type="common">Yeast</name>
    <name type="synonym">Arxula adeninivorans</name>
    <dbReference type="NCBI Taxonomy" id="409370"/>
    <lineage>
        <taxon>Eukaryota</taxon>
        <taxon>Fungi</taxon>
        <taxon>Dikarya</taxon>
        <taxon>Ascomycota</taxon>
        <taxon>Saccharomycotina</taxon>
        <taxon>Dipodascomycetes</taxon>
        <taxon>Dipodascales</taxon>
        <taxon>Trichomonascaceae</taxon>
        <taxon>Blastobotrys</taxon>
    </lineage>
</organism>
<dbReference type="InterPro" id="IPR052571">
    <property type="entry name" value="Mt_RNA_Methyltransferase"/>
</dbReference>
<dbReference type="GO" id="GO:0051536">
    <property type="term" value="F:iron-sulfur cluster binding"/>
    <property type="evidence" value="ECO:0007669"/>
    <property type="project" value="UniProtKB-KW"/>
</dbReference>
<comment type="function">
    <text evidence="7">Mitochondrial ribosome (mitoribosome) assembly factor. Binds at the interface of the head and body domains of the mitochondrial small ribosomal subunit (mt-SSU), occluding the mRNA channel and preventing compaction of the head domain towards the body. Probable inactive methyltransferase: retains the characteristic folding and ability to bind S-adenosyl-L-methionine, but it probably lost its methyltransferase activity.</text>
</comment>
<evidence type="ECO:0000256" key="1">
    <source>
        <dbReference type="ARBA" id="ARBA00004173"/>
    </source>
</evidence>
<proteinExistence type="predicted"/>
<evidence type="ECO:0000256" key="8">
    <source>
        <dbReference type="SAM" id="MobiDB-lite"/>
    </source>
</evidence>
<dbReference type="GO" id="GO:0008168">
    <property type="term" value="F:methyltransferase activity"/>
    <property type="evidence" value="ECO:0007669"/>
    <property type="project" value="InterPro"/>
</dbReference>
<gene>
    <name evidence="9" type="ORF">GNLVRS02_ARAD1C37312g</name>
</gene>
<feature type="region of interest" description="Disordered" evidence="8">
    <location>
        <begin position="567"/>
        <end position="604"/>
    </location>
</feature>
<accession>A0A060T3H1</accession>